<evidence type="ECO:0000256" key="9">
    <source>
        <dbReference type="ARBA" id="ARBA00023054"/>
    </source>
</evidence>
<feature type="domain" description="Chromosome segregation protein Spc25 C-terminal" evidence="17">
    <location>
        <begin position="1176"/>
        <end position="1243"/>
    </location>
</feature>
<reference evidence="19" key="1">
    <citation type="submission" date="2014-09" db="EMBL/GenBank/DDBJ databases">
        <title>Genome sequence of the luminous mushroom Mycena chlorophos for searching fungal bioluminescence genes.</title>
        <authorList>
            <person name="Tanaka Y."/>
            <person name="Kasuga D."/>
            <person name="Oba Y."/>
            <person name="Hase S."/>
            <person name="Sato K."/>
            <person name="Oba Y."/>
            <person name="Sakakibara Y."/>
        </authorList>
    </citation>
    <scope>NUCLEOTIDE SEQUENCE</scope>
</reference>
<evidence type="ECO:0000256" key="10">
    <source>
        <dbReference type="ARBA" id="ARBA00023295"/>
    </source>
</evidence>
<dbReference type="PANTHER" id="PTHR31263">
    <property type="entry name" value="CELLULASE FAMILY PROTEIN (AFU_ORTHOLOGUE AFUA_5G14560)"/>
    <property type="match status" value="1"/>
</dbReference>
<feature type="transmembrane region" description="Helical" evidence="15">
    <location>
        <begin position="159"/>
        <end position="183"/>
    </location>
</feature>
<keyword evidence="5" id="KW-0132">Cell division</keyword>
<evidence type="ECO:0000259" key="18">
    <source>
        <dbReference type="Pfam" id="PF20152"/>
    </source>
</evidence>
<keyword evidence="6" id="KW-0498">Mitosis</keyword>
<feature type="transmembrane region" description="Helical" evidence="15">
    <location>
        <begin position="48"/>
        <end position="73"/>
    </location>
</feature>
<dbReference type="CDD" id="cd23784">
    <property type="entry name" value="RWD_Spc25"/>
    <property type="match status" value="1"/>
</dbReference>
<evidence type="ECO:0000256" key="12">
    <source>
        <dbReference type="ARBA" id="ARBA00023328"/>
    </source>
</evidence>
<keyword evidence="12" id="KW-0137">Centromere</keyword>
<evidence type="ECO:0000256" key="4">
    <source>
        <dbReference type="ARBA" id="ARBA00022454"/>
    </source>
</evidence>
<dbReference type="Gene3D" id="3.30.457.50">
    <property type="entry name" value="Chromosome segregation protein Spc25"/>
    <property type="match status" value="1"/>
</dbReference>
<protein>
    <submittedName>
        <fullName evidence="19">Glycoside hydrolase</fullName>
    </submittedName>
</protein>
<feature type="domain" description="Glycoside hydrolase family 5" evidence="16">
    <location>
        <begin position="472"/>
        <end position="775"/>
    </location>
</feature>
<name>A0ABQ0LJY5_MYCCL</name>
<comment type="subcellular location">
    <subcellularLocation>
        <location evidence="1">Chromosome</location>
        <location evidence="1">Centromere</location>
        <location evidence="1">Kinetochore</location>
    </subcellularLocation>
</comment>
<keyword evidence="8" id="KW-0995">Kinetochore</keyword>
<keyword evidence="9 13" id="KW-0175">Coiled coil</keyword>
<feature type="region of interest" description="Disordered" evidence="14">
    <location>
        <begin position="445"/>
        <end position="464"/>
    </location>
</feature>
<comment type="similarity">
    <text evidence="2">Belongs to the glycosyl hydrolase 5 (cellulase A) family.</text>
</comment>
<dbReference type="PROSITE" id="PS00659">
    <property type="entry name" value="GLYCOSYL_HYDROL_F5"/>
    <property type="match status" value="1"/>
</dbReference>
<evidence type="ECO:0000256" key="2">
    <source>
        <dbReference type="ARBA" id="ARBA00005641"/>
    </source>
</evidence>
<dbReference type="InterPro" id="IPR045339">
    <property type="entry name" value="DUF6534"/>
</dbReference>
<dbReference type="Pfam" id="PF08234">
    <property type="entry name" value="Spindle_Spc25"/>
    <property type="match status" value="1"/>
</dbReference>
<evidence type="ECO:0000256" key="11">
    <source>
        <dbReference type="ARBA" id="ARBA00023306"/>
    </source>
</evidence>
<evidence type="ECO:0000256" key="8">
    <source>
        <dbReference type="ARBA" id="ARBA00022838"/>
    </source>
</evidence>
<evidence type="ECO:0000256" key="7">
    <source>
        <dbReference type="ARBA" id="ARBA00022801"/>
    </source>
</evidence>
<evidence type="ECO:0000313" key="20">
    <source>
        <dbReference type="Proteomes" id="UP000815677"/>
    </source>
</evidence>
<keyword evidence="4" id="KW-0158">Chromosome</keyword>
<feature type="transmembrane region" description="Helical" evidence="15">
    <location>
        <begin position="85"/>
        <end position="107"/>
    </location>
</feature>
<evidence type="ECO:0000256" key="15">
    <source>
        <dbReference type="SAM" id="Phobius"/>
    </source>
</evidence>
<accession>A0ABQ0LJY5</accession>
<evidence type="ECO:0000256" key="3">
    <source>
        <dbReference type="ARBA" id="ARBA00006379"/>
    </source>
</evidence>
<keyword evidence="15" id="KW-0472">Membrane</keyword>
<evidence type="ECO:0000259" key="17">
    <source>
        <dbReference type="Pfam" id="PF08234"/>
    </source>
</evidence>
<feature type="transmembrane region" description="Helical" evidence="15">
    <location>
        <begin position="12"/>
        <end position="36"/>
    </location>
</feature>
<feature type="domain" description="DUF6534" evidence="18">
    <location>
        <begin position="168"/>
        <end position="257"/>
    </location>
</feature>
<keyword evidence="15" id="KW-0812">Transmembrane</keyword>
<feature type="transmembrane region" description="Helical" evidence="15">
    <location>
        <begin position="119"/>
        <end position="139"/>
    </location>
</feature>
<dbReference type="PANTHER" id="PTHR31263:SF0">
    <property type="entry name" value="CELLULASE FAMILY PROTEIN (AFU_ORTHOLOGUE AFUA_5G14560)"/>
    <property type="match status" value="1"/>
</dbReference>
<gene>
    <name evidence="19" type="ORF">MCHLO_08563</name>
</gene>
<keyword evidence="11" id="KW-0131">Cell cycle</keyword>
<evidence type="ECO:0000313" key="19">
    <source>
        <dbReference type="EMBL" id="GAT51419.1"/>
    </source>
</evidence>
<evidence type="ECO:0000256" key="14">
    <source>
        <dbReference type="SAM" id="MobiDB-lite"/>
    </source>
</evidence>
<dbReference type="InterPro" id="IPR018087">
    <property type="entry name" value="Glyco_hydro_5_CS"/>
</dbReference>
<feature type="coiled-coil region" evidence="13">
    <location>
        <begin position="1060"/>
        <end position="1150"/>
    </location>
</feature>
<keyword evidence="20" id="KW-1185">Reference proteome</keyword>
<comment type="similarity">
    <text evidence="3">Belongs to the SPC25 family.</text>
</comment>
<evidence type="ECO:0000256" key="1">
    <source>
        <dbReference type="ARBA" id="ARBA00004629"/>
    </source>
</evidence>
<dbReference type="InterPro" id="IPR017853">
    <property type="entry name" value="GH"/>
</dbReference>
<dbReference type="Gene3D" id="3.20.20.80">
    <property type="entry name" value="Glycosidases"/>
    <property type="match status" value="1"/>
</dbReference>
<sequence>MSDAHSIALWYGPVIVGGCLAFMLSGVVAVQCIIFFKLYPDESKVKTALVAGIWTIDVAQTAFIIAAFIEYFVVQFGNFNFVATIPWSIALTILATALQTCVVHLYYAAKIYRSSEGNWFITSPIVLFALLRVGATLGATGEMFRLGHWEAFLSGTPHFLFTAGLTLSAGTDAIITLCLCYYLRQIRKMSTSSVMDGVLNKLTLYTLENGFITFLTTVAILCFWLLLRHTSLALALHFVIGKLYPNSLLMLLNTRKSLRDMHGDAGAMLLHTDDPSHHHHLAAYYALFPHRVPNTHPQGPHLVATESPYAYSFHPSHKAHDQTPVQVQVQRTVVKTTHDPRRPRDSDGLSMYTDDLEEAQTFDLEAQRPLPTFKKPDARILRATTTMRFGILLLGVFATLASTARLAERSSPDYNWEGPLSTSGRYVIDANGNRFRMRGGNWHGGSGTWTGSGDPNDPAQNHAGEVSHNMPLGLQYVPIDQIIASFIELNVNTIRLQFSSQMIHDASIINSTWVAANPQFIGMTCLQVYDKVVEALTAANIAVIMNYHTITSIWCCGVDGNERWDESQSFDDYAADWVMMAERYASNKRVVGADLYNEVRRDILTDPNWGNGDSADWQQAAQYVSNQILTANPDLLIVVEGINWVGIPVDGFSHGRPDLTPVSGLSITTIVPHKLVYSAHFYGYTGPANSGAGSGLGATSDPTYAELSLSDLQSALLSEAFYVSLTAQMHYTAPVWISEFGIAGRGDEGNTQDTTFWQNFINYLIAVDAEYAFWPLVGYLNATTLAGNGWALMNWEQVPGGGKRVGLFDGDDWRQPAWTQLSTASNLTGPIAQIPEWKQINIDHGDSIQSVYALANLGDWDNGAYKAMCPDNLRLIGMGHNSDRGLCTDVGFGTLWASNFSTMVVNSQEYVNTANGDWASGFTKFQCPPNYFVSGWSIRGSKMSAVMCAQAKQVLGTNGHTVWFNQGDNRADTLGGDFANGEYKGSCATNEYIGGVAFTTAVFQNGEPDAIYCIDLAAILAEQHPHIDLRTDSFDTSSRNFLKAVSDYKAREVAALADRKTRAASEKKRTKERIAQVEAETKECKIEELNLAEQLKREQEERKDAELEVAGYRRQLVVLEDKCAAIDSQIEQYRTMAENLQRIKNNEKDSLSASAAGVSSQTRQIEERLACSVEGIGNDQLLIRMTRIDPEKPDREFSLVLDVSDSYRVVTISPSLAAISGLVSEVRKTGDIIAFIRGVRLAFSELVSATV</sequence>
<evidence type="ECO:0000256" key="6">
    <source>
        <dbReference type="ARBA" id="ARBA00022776"/>
    </source>
</evidence>
<feature type="transmembrane region" description="Helical" evidence="15">
    <location>
        <begin position="389"/>
        <end position="407"/>
    </location>
</feature>
<dbReference type="GO" id="GO:0016787">
    <property type="term" value="F:hydrolase activity"/>
    <property type="evidence" value="ECO:0007669"/>
    <property type="project" value="UniProtKB-KW"/>
</dbReference>
<evidence type="ECO:0000256" key="5">
    <source>
        <dbReference type="ARBA" id="ARBA00022618"/>
    </source>
</evidence>
<dbReference type="SUPFAM" id="SSF51445">
    <property type="entry name" value="(Trans)glycosidases"/>
    <property type="match status" value="1"/>
</dbReference>
<dbReference type="InterPro" id="IPR013255">
    <property type="entry name" value="Spc25_C"/>
</dbReference>
<proteinExistence type="inferred from homology"/>
<keyword evidence="7 19" id="KW-0378">Hydrolase</keyword>
<evidence type="ECO:0000259" key="16">
    <source>
        <dbReference type="Pfam" id="PF00150"/>
    </source>
</evidence>
<evidence type="ECO:0000256" key="13">
    <source>
        <dbReference type="SAM" id="Coils"/>
    </source>
</evidence>
<dbReference type="InterPro" id="IPR001547">
    <property type="entry name" value="Glyco_hydro_5"/>
</dbReference>
<feature type="transmembrane region" description="Helical" evidence="15">
    <location>
        <begin position="204"/>
        <end position="226"/>
    </location>
</feature>
<keyword evidence="10" id="KW-0326">Glycosidase</keyword>
<dbReference type="Pfam" id="PF00150">
    <property type="entry name" value="Cellulase"/>
    <property type="match status" value="1"/>
</dbReference>
<dbReference type="Pfam" id="PF20152">
    <property type="entry name" value="DUF6534"/>
    <property type="match status" value="1"/>
</dbReference>
<dbReference type="EMBL" id="DF847199">
    <property type="protein sequence ID" value="GAT51419.1"/>
    <property type="molecule type" value="Genomic_DNA"/>
</dbReference>
<dbReference type="Proteomes" id="UP000815677">
    <property type="component" value="Unassembled WGS sequence"/>
</dbReference>
<feature type="transmembrane region" description="Helical" evidence="15">
    <location>
        <begin position="232"/>
        <end position="252"/>
    </location>
</feature>
<organism evidence="19 20">
    <name type="scientific">Mycena chlorophos</name>
    <name type="common">Agaric fungus</name>
    <name type="synonym">Agaricus chlorophos</name>
    <dbReference type="NCBI Taxonomy" id="658473"/>
    <lineage>
        <taxon>Eukaryota</taxon>
        <taxon>Fungi</taxon>
        <taxon>Dikarya</taxon>
        <taxon>Basidiomycota</taxon>
        <taxon>Agaricomycotina</taxon>
        <taxon>Agaricomycetes</taxon>
        <taxon>Agaricomycetidae</taxon>
        <taxon>Agaricales</taxon>
        <taxon>Marasmiineae</taxon>
        <taxon>Mycenaceae</taxon>
        <taxon>Mycena</taxon>
    </lineage>
</organism>
<keyword evidence="15" id="KW-1133">Transmembrane helix</keyword>